<name>A0A1I6D876_9FIRM</name>
<organism evidence="1 2">
    <name type="scientific">Desulfoscipio geothermicus DSM 3669</name>
    <dbReference type="NCBI Taxonomy" id="1121426"/>
    <lineage>
        <taxon>Bacteria</taxon>
        <taxon>Bacillati</taxon>
        <taxon>Bacillota</taxon>
        <taxon>Clostridia</taxon>
        <taxon>Eubacteriales</taxon>
        <taxon>Desulfallaceae</taxon>
        <taxon>Desulfoscipio</taxon>
    </lineage>
</organism>
<proteinExistence type="predicted"/>
<dbReference type="Proteomes" id="UP000199584">
    <property type="component" value="Unassembled WGS sequence"/>
</dbReference>
<reference evidence="2" key="1">
    <citation type="submission" date="2016-10" db="EMBL/GenBank/DDBJ databases">
        <authorList>
            <person name="Varghese N."/>
            <person name="Submissions S."/>
        </authorList>
    </citation>
    <scope>NUCLEOTIDE SEQUENCE [LARGE SCALE GENOMIC DNA]</scope>
    <source>
        <strain evidence="2">DSM 3669</strain>
    </source>
</reference>
<dbReference type="AlphaFoldDB" id="A0A1I6D876"/>
<dbReference type="STRING" id="39060.SAMN05660706_1074"/>
<evidence type="ECO:0000313" key="1">
    <source>
        <dbReference type="EMBL" id="SFR01552.1"/>
    </source>
</evidence>
<accession>A0A1I6D876</accession>
<evidence type="ECO:0000313" key="2">
    <source>
        <dbReference type="Proteomes" id="UP000199584"/>
    </source>
</evidence>
<gene>
    <name evidence="1" type="ORF">SAMN05660706_1074</name>
</gene>
<dbReference type="EMBL" id="FOYM01000007">
    <property type="protein sequence ID" value="SFR01552.1"/>
    <property type="molecule type" value="Genomic_DNA"/>
</dbReference>
<sequence length="56" mass="6519">MVQFRNDEQGLKNLDSAYKTVANIILKRIQDEKARQVKEVAEGEREIACSYLYKSQ</sequence>
<keyword evidence="2" id="KW-1185">Reference proteome</keyword>
<protein>
    <submittedName>
        <fullName evidence="1">Uncharacterized protein</fullName>
    </submittedName>
</protein>